<dbReference type="Pfam" id="PF08240">
    <property type="entry name" value="ADH_N"/>
    <property type="match status" value="1"/>
</dbReference>
<sequence length="360" mass="37533">MPLPATTRALVIRENAPYHDAVVERQPLRALRPGEVLVKIGAAALNHRDVWIRKGLYPKIAFGSTFGSDGAGTVVAAADPHDALLGQRVFLTPMRGWEKSPAAPESAFGTVGGTAYPPLGTFAEHVIVERTEVIRTPVHLTDVQAAAWPLAGLTAWRALSLGGVQAGSTVLITGIGGGVALLALQLSLALGARVYVTSSSPAKITRAAALGASGGVLYTAPKWAAELGKLLARDGVTGGVTVVIDGAGSEIMQAVSPVLAQGGRVVCYGMTDMKTPRITMTMREVMRNQQLIGSTMGSKAELIAATRLLEQKKIVPVVAAVVEGLENAEQGFVMMEKGSQFGKIVVTIGDKDQTAAEAKL</sequence>
<feature type="domain" description="Enoyl reductase (ER)" evidence="1">
    <location>
        <begin position="16"/>
        <end position="346"/>
    </location>
</feature>
<gene>
    <name evidence="2" type="ORF">MIND_01268600</name>
</gene>
<accession>A0A8H6VWZ5</accession>
<dbReference type="GeneID" id="59351681"/>
<dbReference type="InterPro" id="IPR036291">
    <property type="entry name" value="NAD(P)-bd_dom_sf"/>
</dbReference>
<comment type="caution">
    <text evidence="2">The sequence shown here is derived from an EMBL/GenBank/DDBJ whole genome shotgun (WGS) entry which is preliminary data.</text>
</comment>
<dbReference type="RefSeq" id="XP_037214371.1">
    <property type="nucleotide sequence ID" value="XM_037369165.1"/>
</dbReference>
<dbReference type="PANTHER" id="PTHR45033">
    <property type="match status" value="1"/>
</dbReference>
<evidence type="ECO:0000313" key="2">
    <source>
        <dbReference type="EMBL" id="KAF7291249.1"/>
    </source>
</evidence>
<dbReference type="InterPro" id="IPR052711">
    <property type="entry name" value="Zinc_ADH-like"/>
</dbReference>
<dbReference type="EMBL" id="JACAZF010000013">
    <property type="protein sequence ID" value="KAF7291249.1"/>
    <property type="molecule type" value="Genomic_DNA"/>
</dbReference>
<dbReference type="SUPFAM" id="SSF51735">
    <property type="entry name" value="NAD(P)-binding Rossmann-fold domains"/>
    <property type="match status" value="1"/>
</dbReference>
<dbReference type="Gene3D" id="3.40.50.720">
    <property type="entry name" value="NAD(P)-binding Rossmann-like Domain"/>
    <property type="match status" value="1"/>
</dbReference>
<evidence type="ECO:0000313" key="3">
    <source>
        <dbReference type="Proteomes" id="UP000636479"/>
    </source>
</evidence>
<dbReference type="OrthoDB" id="1706066at2759"/>
<proteinExistence type="predicted"/>
<dbReference type="AlphaFoldDB" id="A0A8H6VWZ5"/>
<dbReference type="SMART" id="SM00829">
    <property type="entry name" value="PKS_ER"/>
    <property type="match status" value="1"/>
</dbReference>
<dbReference type="Pfam" id="PF00107">
    <property type="entry name" value="ADH_zinc_N"/>
    <property type="match status" value="1"/>
</dbReference>
<dbReference type="PANTHER" id="PTHR45033:SF3">
    <property type="entry name" value="DEHYDROGENASE, PUTATIVE (AFU_ORTHOLOGUE AFUA_2G13270)-RELATED"/>
    <property type="match status" value="1"/>
</dbReference>
<name>A0A8H6VWZ5_9AGAR</name>
<dbReference type="InterPro" id="IPR011032">
    <property type="entry name" value="GroES-like_sf"/>
</dbReference>
<dbReference type="Proteomes" id="UP000636479">
    <property type="component" value="Unassembled WGS sequence"/>
</dbReference>
<organism evidence="2 3">
    <name type="scientific">Mycena indigotica</name>
    <dbReference type="NCBI Taxonomy" id="2126181"/>
    <lineage>
        <taxon>Eukaryota</taxon>
        <taxon>Fungi</taxon>
        <taxon>Dikarya</taxon>
        <taxon>Basidiomycota</taxon>
        <taxon>Agaricomycotina</taxon>
        <taxon>Agaricomycetes</taxon>
        <taxon>Agaricomycetidae</taxon>
        <taxon>Agaricales</taxon>
        <taxon>Marasmiineae</taxon>
        <taxon>Mycenaceae</taxon>
        <taxon>Mycena</taxon>
    </lineage>
</organism>
<dbReference type="SUPFAM" id="SSF50129">
    <property type="entry name" value="GroES-like"/>
    <property type="match status" value="1"/>
</dbReference>
<dbReference type="InterPro" id="IPR013154">
    <property type="entry name" value="ADH-like_N"/>
</dbReference>
<dbReference type="GO" id="GO:0016491">
    <property type="term" value="F:oxidoreductase activity"/>
    <property type="evidence" value="ECO:0007669"/>
    <property type="project" value="InterPro"/>
</dbReference>
<reference evidence="2" key="1">
    <citation type="submission" date="2020-05" db="EMBL/GenBank/DDBJ databases">
        <title>Mycena genomes resolve the evolution of fungal bioluminescence.</title>
        <authorList>
            <person name="Tsai I.J."/>
        </authorList>
    </citation>
    <scope>NUCLEOTIDE SEQUENCE</scope>
    <source>
        <strain evidence="2">171206Taipei</strain>
    </source>
</reference>
<dbReference type="InterPro" id="IPR013149">
    <property type="entry name" value="ADH-like_C"/>
</dbReference>
<protein>
    <submittedName>
        <fullName evidence="2">NAD(P)-binding protein</fullName>
    </submittedName>
</protein>
<dbReference type="InterPro" id="IPR020843">
    <property type="entry name" value="ER"/>
</dbReference>
<dbReference type="Gene3D" id="3.90.180.10">
    <property type="entry name" value="Medium-chain alcohol dehydrogenases, catalytic domain"/>
    <property type="match status" value="1"/>
</dbReference>
<evidence type="ECO:0000259" key="1">
    <source>
        <dbReference type="SMART" id="SM00829"/>
    </source>
</evidence>
<keyword evidence="3" id="KW-1185">Reference proteome</keyword>